<dbReference type="InterPro" id="IPR000383">
    <property type="entry name" value="Xaa-Pro-like_dom"/>
</dbReference>
<dbReference type="InterPro" id="IPR008979">
    <property type="entry name" value="Galactose-bd-like_sf"/>
</dbReference>
<dbReference type="Pfam" id="PF08530">
    <property type="entry name" value="PepX_C"/>
    <property type="match status" value="1"/>
</dbReference>
<dbReference type="HOGENOM" id="CLU_015590_2_1_1"/>
<dbReference type="InterPro" id="IPR029058">
    <property type="entry name" value="AB_hydrolase_fold"/>
</dbReference>
<dbReference type="RefSeq" id="XP_007677935.1">
    <property type="nucleotide sequence ID" value="XM_007679745.1"/>
</dbReference>
<dbReference type="Gene3D" id="3.40.50.1820">
    <property type="entry name" value="alpha/beta hydrolase"/>
    <property type="match status" value="1"/>
</dbReference>
<dbReference type="InterPro" id="IPR005674">
    <property type="entry name" value="CocE/Ser_esterase"/>
</dbReference>
<dbReference type="Gene3D" id="1.10.3020.20">
    <property type="match status" value="1"/>
</dbReference>
<organism evidence="3 4">
    <name type="scientific">Baudoinia panamericana (strain UAMH 10762)</name>
    <name type="common">Angels' share fungus</name>
    <name type="synonym">Baudoinia compniacensis (strain UAMH 10762)</name>
    <dbReference type="NCBI Taxonomy" id="717646"/>
    <lineage>
        <taxon>Eukaryota</taxon>
        <taxon>Fungi</taxon>
        <taxon>Dikarya</taxon>
        <taxon>Ascomycota</taxon>
        <taxon>Pezizomycotina</taxon>
        <taxon>Dothideomycetes</taxon>
        <taxon>Dothideomycetidae</taxon>
        <taxon>Mycosphaerellales</taxon>
        <taxon>Teratosphaeriaceae</taxon>
        <taxon>Baudoinia</taxon>
    </lineage>
</organism>
<evidence type="ECO:0000313" key="4">
    <source>
        <dbReference type="Proteomes" id="UP000011761"/>
    </source>
</evidence>
<dbReference type="InterPro" id="IPR050585">
    <property type="entry name" value="Xaa-Pro_dipeptidyl-ppase/CocE"/>
</dbReference>
<feature type="domain" description="Xaa-Pro dipeptidyl-peptidase C-terminal" evidence="2">
    <location>
        <begin position="325"/>
        <end position="594"/>
    </location>
</feature>
<name>M2N8U3_BAUPA</name>
<dbReference type="GeneID" id="19115335"/>
<evidence type="ECO:0000256" key="1">
    <source>
        <dbReference type="ARBA" id="ARBA00022801"/>
    </source>
</evidence>
<dbReference type="AlphaFoldDB" id="M2N8U3"/>
<proteinExistence type="predicted"/>
<dbReference type="SUPFAM" id="SSF53474">
    <property type="entry name" value="alpha/beta-Hydrolases"/>
    <property type="match status" value="1"/>
</dbReference>
<evidence type="ECO:0000313" key="3">
    <source>
        <dbReference type="EMBL" id="EMC95494.1"/>
    </source>
</evidence>
<dbReference type="SMART" id="SM00939">
    <property type="entry name" value="PepX_C"/>
    <property type="match status" value="1"/>
</dbReference>
<keyword evidence="4" id="KW-1185">Reference proteome</keyword>
<accession>M2N8U3</accession>
<dbReference type="Pfam" id="PF02129">
    <property type="entry name" value="Peptidase_S15"/>
    <property type="match status" value="1"/>
</dbReference>
<dbReference type="EMBL" id="KB445557">
    <property type="protein sequence ID" value="EMC95494.1"/>
    <property type="molecule type" value="Genomic_DNA"/>
</dbReference>
<keyword evidence="1" id="KW-0378">Hydrolase</keyword>
<dbReference type="SUPFAM" id="SSF49785">
    <property type="entry name" value="Galactose-binding domain-like"/>
    <property type="match status" value="1"/>
</dbReference>
<dbReference type="Proteomes" id="UP000011761">
    <property type="component" value="Unassembled WGS sequence"/>
</dbReference>
<sequence length="603" mass="67987">MMASSIKDACTIDTESYPYIYEQNVAIPIKIDGQHTGQPQDIVRCNVYRPKGPEKTTYPVLLTYGPYGKDVPYEVFHPASFAEVDPGQKSEHSCWETPDPLYWTSHGYAVVRADERGTGQSPGVLDTMSRATSEVFFDVVEWAAVQPWSSGKTALLGVSYYAGSQWRVAARRPKGLTAIVPWEGMSDYYRDRCRQGGIFENGFIFFWWNRQVVSNQYGIPNGKWKIEPVDGPISDERRAELRNDQVVDNASNKFRDDQYYSSKEYALEDIEVPVLSVANWGGITVHLRGNVEGYTHAGSKLKYLRFITGRHDLPFFYPEEVEIQRSFLDAFLRNDDREGWSIPGKVPAVDLLLRKGNIGVNKTETERFAFKRRHENEWPIARTKYTPFYMTPNLELGMQKPDLTTPATLRYQALGSEGNAQSFKFMTAPFKQETEITGHVVAHINVSLEATADNKNPSDIDIFATLRHIAPDGAEVLYTGSAGDPVPLCNGWLRVSLRKVNESHPRHRAWLPQRDYLRSDAQPVRPGEVYGVDVELWPTNVVVEEGGRLALEIGSGDLKNAGLFKHDHPEDRPVSTFGGANHIHFGPSVENYVTLPIIPPREG</sequence>
<dbReference type="GO" id="GO:0008239">
    <property type="term" value="F:dipeptidyl-peptidase activity"/>
    <property type="evidence" value="ECO:0007669"/>
    <property type="project" value="InterPro"/>
</dbReference>
<dbReference type="eggNOG" id="ENOG502QZDY">
    <property type="taxonomic scope" value="Eukaryota"/>
</dbReference>
<gene>
    <name evidence="3" type="ORF">BAUCODRAFT_543523</name>
</gene>
<evidence type="ECO:0000259" key="2">
    <source>
        <dbReference type="SMART" id="SM00939"/>
    </source>
</evidence>
<dbReference type="PANTHER" id="PTHR43056">
    <property type="entry name" value="PEPTIDASE S9 PROLYL OLIGOPEPTIDASE"/>
    <property type="match status" value="1"/>
</dbReference>
<dbReference type="Gene3D" id="2.60.120.260">
    <property type="entry name" value="Galactose-binding domain-like"/>
    <property type="match status" value="1"/>
</dbReference>
<reference evidence="3 4" key="1">
    <citation type="journal article" date="2012" name="PLoS Pathog.">
        <title>Diverse lifestyles and strategies of plant pathogenesis encoded in the genomes of eighteen Dothideomycetes fungi.</title>
        <authorList>
            <person name="Ohm R.A."/>
            <person name="Feau N."/>
            <person name="Henrissat B."/>
            <person name="Schoch C.L."/>
            <person name="Horwitz B.A."/>
            <person name="Barry K.W."/>
            <person name="Condon B.J."/>
            <person name="Copeland A.C."/>
            <person name="Dhillon B."/>
            <person name="Glaser F."/>
            <person name="Hesse C.N."/>
            <person name="Kosti I."/>
            <person name="LaButti K."/>
            <person name="Lindquist E.A."/>
            <person name="Lucas S."/>
            <person name="Salamov A.A."/>
            <person name="Bradshaw R.E."/>
            <person name="Ciuffetti L."/>
            <person name="Hamelin R.C."/>
            <person name="Kema G.H.J."/>
            <person name="Lawrence C."/>
            <person name="Scott J.A."/>
            <person name="Spatafora J.W."/>
            <person name="Turgeon B.G."/>
            <person name="de Wit P.J.G.M."/>
            <person name="Zhong S."/>
            <person name="Goodwin S.B."/>
            <person name="Grigoriev I.V."/>
        </authorList>
    </citation>
    <scope>NUCLEOTIDE SEQUENCE [LARGE SCALE GENOMIC DNA]</scope>
    <source>
        <strain evidence="3 4">UAMH 10762</strain>
    </source>
</reference>
<dbReference type="InterPro" id="IPR013736">
    <property type="entry name" value="Xaa-Pro_dipept_C"/>
</dbReference>
<dbReference type="NCBIfam" id="TIGR00976">
    <property type="entry name" value="CocE_NonD"/>
    <property type="match status" value="1"/>
</dbReference>
<protein>
    <recommendedName>
        <fullName evidence="2">Xaa-Pro dipeptidyl-peptidase C-terminal domain-containing protein</fullName>
    </recommendedName>
</protein>
<dbReference type="KEGG" id="bcom:BAUCODRAFT_543523"/>
<dbReference type="PANTHER" id="PTHR43056:SF10">
    <property type="entry name" value="COCE_NOND FAMILY, PUTATIVE (AFU_ORTHOLOGUE AFUA_7G00600)-RELATED"/>
    <property type="match status" value="1"/>
</dbReference>
<dbReference type="OrthoDB" id="416441at2759"/>